<dbReference type="PROSITE" id="PS50042">
    <property type="entry name" value="CNMP_BINDING_3"/>
    <property type="match status" value="1"/>
</dbReference>
<dbReference type="Proteomes" id="UP000007058">
    <property type="component" value="Chromosome"/>
</dbReference>
<keyword evidence="3" id="KW-0804">Transcription</keyword>
<dbReference type="InterPro" id="IPR012318">
    <property type="entry name" value="HTH_CRP"/>
</dbReference>
<dbReference type="GO" id="GO:0016301">
    <property type="term" value="F:kinase activity"/>
    <property type="evidence" value="ECO:0007669"/>
    <property type="project" value="UniProtKB-KW"/>
</dbReference>
<reference evidence="6 7" key="1">
    <citation type="journal article" date="2005" name="DNA Res.">
        <title>Complete genome sequence of the facultative anaerobic magnetotactic bacterium Magnetospirillum sp. strain AMB-1.</title>
        <authorList>
            <person name="Matsunaga T."/>
            <person name="Okamura Y."/>
            <person name="Fukuda Y."/>
            <person name="Wahyudi A.T."/>
            <person name="Murase Y."/>
            <person name="Takeyama H."/>
        </authorList>
    </citation>
    <scope>NUCLEOTIDE SEQUENCE [LARGE SCALE GENOMIC DNA]</scope>
    <source>
        <strain evidence="7">ATCC 700264 / AMB-1</strain>
    </source>
</reference>
<evidence type="ECO:0000256" key="3">
    <source>
        <dbReference type="ARBA" id="ARBA00023163"/>
    </source>
</evidence>
<dbReference type="InterPro" id="IPR036390">
    <property type="entry name" value="WH_DNA-bd_sf"/>
</dbReference>
<dbReference type="EMBL" id="AP007255">
    <property type="protein sequence ID" value="BAE52495.1"/>
    <property type="molecule type" value="Genomic_DNA"/>
</dbReference>
<evidence type="ECO:0000256" key="1">
    <source>
        <dbReference type="ARBA" id="ARBA00023015"/>
    </source>
</evidence>
<dbReference type="InterPro" id="IPR014710">
    <property type="entry name" value="RmlC-like_jellyroll"/>
</dbReference>
<dbReference type="InterPro" id="IPR000595">
    <property type="entry name" value="cNMP-bd_dom"/>
</dbReference>
<keyword evidence="1" id="KW-0805">Transcription regulation</keyword>
<dbReference type="GO" id="GO:0005829">
    <property type="term" value="C:cytosol"/>
    <property type="evidence" value="ECO:0007669"/>
    <property type="project" value="TreeGrafter"/>
</dbReference>
<evidence type="ECO:0000259" key="4">
    <source>
        <dbReference type="PROSITE" id="PS50042"/>
    </source>
</evidence>
<dbReference type="InterPro" id="IPR050397">
    <property type="entry name" value="Env_Response_Regulators"/>
</dbReference>
<keyword evidence="2" id="KW-0238">DNA-binding</keyword>
<evidence type="ECO:0000313" key="7">
    <source>
        <dbReference type="Proteomes" id="UP000007058"/>
    </source>
</evidence>
<dbReference type="STRING" id="342108.amb3691"/>
<evidence type="ECO:0000256" key="2">
    <source>
        <dbReference type="ARBA" id="ARBA00023125"/>
    </source>
</evidence>
<dbReference type="Gene3D" id="2.60.120.10">
    <property type="entry name" value="Jelly Rolls"/>
    <property type="match status" value="1"/>
</dbReference>
<proteinExistence type="predicted"/>
<accession>Q2W0Y0</accession>
<evidence type="ECO:0000313" key="6">
    <source>
        <dbReference type="EMBL" id="BAE52495.1"/>
    </source>
</evidence>
<keyword evidence="7" id="KW-1185">Reference proteome</keyword>
<dbReference type="SUPFAM" id="SSF51206">
    <property type="entry name" value="cAMP-binding domain-like"/>
    <property type="match status" value="1"/>
</dbReference>
<organism evidence="6 7">
    <name type="scientific">Paramagnetospirillum magneticum (strain ATCC 700264 / AMB-1)</name>
    <name type="common">Magnetospirillum magneticum</name>
    <dbReference type="NCBI Taxonomy" id="342108"/>
    <lineage>
        <taxon>Bacteria</taxon>
        <taxon>Pseudomonadati</taxon>
        <taxon>Pseudomonadota</taxon>
        <taxon>Alphaproteobacteria</taxon>
        <taxon>Rhodospirillales</taxon>
        <taxon>Magnetospirillaceae</taxon>
        <taxon>Paramagnetospirillum</taxon>
    </lineage>
</organism>
<feature type="domain" description="HTH crp-type" evidence="5">
    <location>
        <begin position="150"/>
        <end position="224"/>
    </location>
</feature>
<dbReference type="SUPFAM" id="SSF46785">
    <property type="entry name" value="Winged helix' DNA-binding domain"/>
    <property type="match status" value="1"/>
</dbReference>
<dbReference type="Pfam" id="PF00027">
    <property type="entry name" value="cNMP_binding"/>
    <property type="match status" value="1"/>
</dbReference>
<dbReference type="GO" id="GO:0003700">
    <property type="term" value="F:DNA-binding transcription factor activity"/>
    <property type="evidence" value="ECO:0007669"/>
    <property type="project" value="TreeGrafter"/>
</dbReference>
<feature type="domain" description="Cyclic nucleotide-binding" evidence="4">
    <location>
        <begin position="35"/>
        <end position="119"/>
    </location>
</feature>
<dbReference type="AlphaFoldDB" id="Q2W0Y0"/>
<dbReference type="GO" id="GO:0003677">
    <property type="term" value="F:DNA binding"/>
    <property type="evidence" value="ECO:0007669"/>
    <property type="project" value="UniProtKB-KW"/>
</dbReference>
<protein>
    <submittedName>
        <fullName evidence="6">cAMP-binding protein-catabolite gene activator and regulatory subunit of cAMP-dependent protein kinase</fullName>
    </submittedName>
</protein>
<dbReference type="SMART" id="SM00419">
    <property type="entry name" value="HTH_CRP"/>
    <property type="match status" value="1"/>
</dbReference>
<dbReference type="InterPro" id="IPR018490">
    <property type="entry name" value="cNMP-bd_dom_sf"/>
</dbReference>
<dbReference type="PROSITE" id="PS51063">
    <property type="entry name" value="HTH_CRP_2"/>
    <property type="match status" value="1"/>
</dbReference>
<dbReference type="Pfam" id="PF13545">
    <property type="entry name" value="HTH_Crp_2"/>
    <property type="match status" value="1"/>
</dbReference>
<dbReference type="PANTHER" id="PTHR24567:SF26">
    <property type="entry name" value="REGULATORY PROTEIN YEIL"/>
    <property type="match status" value="1"/>
</dbReference>
<name>Q2W0Y0_PARM1</name>
<evidence type="ECO:0000259" key="5">
    <source>
        <dbReference type="PROSITE" id="PS51063"/>
    </source>
</evidence>
<dbReference type="KEGG" id="mag:amb3691"/>
<dbReference type="HOGENOM" id="CLU_1198607_0_0_5"/>
<sequence>MQESAKRCQAWISEQRRPMRDHYEVCPFRSLASSFAKEKDEILFHAGDTLAGGYSLTSGLVALERASPQGKLVIFKILYPGAFFPLSNILSDGVCTTTARALSDVRFCFITIDRLRQSMERDNRISLSLLKMSAMEMLDNENALFGVSGVPLQERVLSLLCAVGLQVGRRDRTGDLDFTLPFSWADLAALSGTGPEVLSRLLRRLKNAGRLDFQRRQIRIPADELLEASGT</sequence>
<gene>
    <name evidence="6" type="ordered locus">amb3691</name>
</gene>
<dbReference type="CDD" id="cd00038">
    <property type="entry name" value="CAP_ED"/>
    <property type="match status" value="1"/>
</dbReference>
<dbReference type="PANTHER" id="PTHR24567">
    <property type="entry name" value="CRP FAMILY TRANSCRIPTIONAL REGULATORY PROTEIN"/>
    <property type="match status" value="1"/>
</dbReference>